<comment type="caution">
    <text evidence="2">The sequence shown here is derived from an EMBL/GenBank/DDBJ whole genome shotgun (WGS) entry which is preliminary data.</text>
</comment>
<dbReference type="PANTHER" id="PTHR33054">
    <property type="entry name" value="CCHC-TYPE DOMAIN-CONTAINING PROTEIN"/>
    <property type="match status" value="1"/>
</dbReference>
<gene>
    <name evidence="2" type="ORF">H5410_050695</name>
</gene>
<name>A0A9J5WYC6_SOLCO</name>
<dbReference type="InterPro" id="IPR028919">
    <property type="entry name" value="Viral_movement"/>
</dbReference>
<protein>
    <recommendedName>
        <fullName evidence="1">DUF7746 domain-containing protein</fullName>
    </recommendedName>
</protein>
<reference evidence="2 3" key="1">
    <citation type="submission" date="2020-09" db="EMBL/GenBank/DDBJ databases">
        <title>De no assembly of potato wild relative species, Solanum commersonii.</title>
        <authorList>
            <person name="Cho K."/>
        </authorList>
    </citation>
    <scope>NUCLEOTIDE SEQUENCE [LARGE SCALE GENOMIC DNA]</scope>
    <source>
        <strain evidence="2">LZ3.2</strain>
        <tissue evidence="2">Leaf</tissue>
    </source>
</reference>
<evidence type="ECO:0000313" key="3">
    <source>
        <dbReference type="Proteomes" id="UP000824120"/>
    </source>
</evidence>
<dbReference type="InterPro" id="IPR056648">
    <property type="entry name" value="DUF7746"/>
</dbReference>
<dbReference type="Proteomes" id="UP000824120">
    <property type="component" value="Chromosome 10"/>
</dbReference>
<dbReference type="Pfam" id="PF24925">
    <property type="entry name" value="DUF7746"/>
    <property type="match status" value="1"/>
</dbReference>
<feature type="domain" description="DUF7746" evidence="1">
    <location>
        <begin position="192"/>
        <end position="225"/>
    </location>
</feature>
<dbReference type="Pfam" id="PF01107">
    <property type="entry name" value="MP"/>
    <property type="match status" value="1"/>
</dbReference>
<keyword evidence="3" id="KW-1185">Reference proteome</keyword>
<dbReference type="AlphaFoldDB" id="A0A9J5WYC6"/>
<dbReference type="OrthoDB" id="1735266at2759"/>
<dbReference type="EMBL" id="JACXVP010000010">
    <property type="protein sequence ID" value="KAG5580068.1"/>
    <property type="molecule type" value="Genomic_DNA"/>
</dbReference>
<accession>A0A9J5WYC6</accession>
<proteinExistence type="predicted"/>
<sequence>MGTFEKLGLKQVVKTTEETLTIDSDHQIFRLLSKNELAPYREIYRFMHIGLVQVEFKPFTLRGLPESFITALRDSRNQNWKKSLIGTIHTTLAYGPVYFNAYPNLQISLQDENSLSSLMLNVKLHGYDYLPRSEVVCICYRIYYKLLHSLNPMCRMIDFKNETILIETNFGKSMVVTRRPIQWDEIDFPHEWLIEGFTGQLKDWWDNYVYTEQRDKILQAIKQEGEQHLTKNIVYTLVHNIIEHFSGRWSDNSKTIRTMLQNLRCKTLTSFRFYKDVFLSRVMELPECNSSHWKSKFIDGLPALFVERVRKTIRGDSHSINYDNYTYGKLIIACIPEGLSLCNEIKLN</sequence>
<dbReference type="PANTHER" id="PTHR33054:SF13">
    <property type="entry name" value="CCHC-TYPE DOMAIN-CONTAINING PROTEIN"/>
    <property type="match status" value="1"/>
</dbReference>
<evidence type="ECO:0000313" key="2">
    <source>
        <dbReference type="EMBL" id="KAG5580068.1"/>
    </source>
</evidence>
<evidence type="ECO:0000259" key="1">
    <source>
        <dbReference type="Pfam" id="PF24925"/>
    </source>
</evidence>
<organism evidence="2 3">
    <name type="scientific">Solanum commersonii</name>
    <name type="common">Commerson's wild potato</name>
    <name type="synonym">Commerson's nightshade</name>
    <dbReference type="NCBI Taxonomy" id="4109"/>
    <lineage>
        <taxon>Eukaryota</taxon>
        <taxon>Viridiplantae</taxon>
        <taxon>Streptophyta</taxon>
        <taxon>Embryophyta</taxon>
        <taxon>Tracheophyta</taxon>
        <taxon>Spermatophyta</taxon>
        <taxon>Magnoliopsida</taxon>
        <taxon>eudicotyledons</taxon>
        <taxon>Gunneridae</taxon>
        <taxon>Pentapetalae</taxon>
        <taxon>asterids</taxon>
        <taxon>lamiids</taxon>
        <taxon>Solanales</taxon>
        <taxon>Solanaceae</taxon>
        <taxon>Solanoideae</taxon>
        <taxon>Solaneae</taxon>
        <taxon>Solanum</taxon>
    </lineage>
</organism>